<dbReference type="AlphaFoldDB" id="A0A2Z2N0F6"/>
<dbReference type="RefSeq" id="WP_088866125.1">
    <property type="nucleotide sequence ID" value="NZ_CP015106.1"/>
</dbReference>
<organism evidence="2 3">
    <name type="scientific">Thermococcus radiotolerans</name>
    <dbReference type="NCBI Taxonomy" id="187880"/>
    <lineage>
        <taxon>Archaea</taxon>
        <taxon>Methanobacteriati</taxon>
        <taxon>Methanobacteriota</taxon>
        <taxon>Thermococci</taxon>
        <taxon>Thermococcales</taxon>
        <taxon>Thermococcaceae</taxon>
        <taxon>Thermococcus</taxon>
    </lineage>
</organism>
<dbReference type="GeneID" id="33327534"/>
<dbReference type="OrthoDB" id="101228at2157"/>
<name>A0A2Z2N0F6_9EURY</name>
<dbReference type="Pfam" id="PF20251">
    <property type="entry name" value="Big_14"/>
    <property type="match status" value="1"/>
</dbReference>
<gene>
    <name evidence="2" type="ORF">A3L10_01760</name>
</gene>
<sequence>MNRTLVVFAVFVLLLGILYVGTRETAKNTHSDAGTALMRLDKGTYRVGEDLTLTIINTGSETLLVGASYRLYRLEDDKWEEISPGFTFTMIGYTIPPGGNWTQRIPLVILVKGKSAFGTLEPIPPGKYRIEKTVIIDRGRCGGRSDEIRLSAEFEVVG</sequence>
<evidence type="ECO:0000313" key="3">
    <source>
        <dbReference type="Proteomes" id="UP000250085"/>
    </source>
</evidence>
<dbReference type="InterPro" id="IPR046878">
    <property type="entry name" value="Big_14"/>
</dbReference>
<dbReference type="EMBL" id="CP015106">
    <property type="protein sequence ID" value="ASJ13920.1"/>
    <property type="molecule type" value="Genomic_DNA"/>
</dbReference>
<reference evidence="2 3" key="1">
    <citation type="submission" date="2016-04" db="EMBL/GenBank/DDBJ databases">
        <title>Complete genome sequence of Thermococcus radiotolerans type strain EJ2.</title>
        <authorList>
            <person name="Oger P.M."/>
        </authorList>
    </citation>
    <scope>NUCLEOTIDE SEQUENCE [LARGE SCALE GENOMIC DNA]</scope>
    <source>
        <strain evidence="2 3">EJ2</strain>
    </source>
</reference>
<keyword evidence="3" id="KW-1185">Reference proteome</keyword>
<dbReference type="Proteomes" id="UP000250085">
    <property type="component" value="Chromosome"/>
</dbReference>
<evidence type="ECO:0000259" key="1">
    <source>
        <dbReference type="Pfam" id="PF20251"/>
    </source>
</evidence>
<dbReference type="KEGG" id="trl:A3L10_01760"/>
<feature type="domain" description="Bacterial Ig-like" evidence="1">
    <location>
        <begin position="36"/>
        <end position="155"/>
    </location>
</feature>
<accession>A0A2Z2N0F6</accession>
<protein>
    <recommendedName>
        <fullName evidence="1">Bacterial Ig-like domain-containing protein</fullName>
    </recommendedName>
</protein>
<proteinExistence type="predicted"/>
<evidence type="ECO:0000313" key="2">
    <source>
        <dbReference type="EMBL" id="ASJ13920.1"/>
    </source>
</evidence>